<comment type="caution">
    <text evidence="1">The sequence shown here is derived from an EMBL/GenBank/DDBJ whole genome shotgun (WGS) entry which is preliminary data.</text>
</comment>
<dbReference type="EMBL" id="ARYJ01000002">
    <property type="protein sequence ID" value="KCZ90353.1"/>
    <property type="molecule type" value="Genomic_DNA"/>
</dbReference>
<dbReference type="InterPro" id="IPR052552">
    <property type="entry name" value="YeaO-like"/>
</dbReference>
<evidence type="ECO:0000313" key="2">
    <source>
        <dbReference type="Proteomes" id="UP000024816"/>
    </source>
</evidence>
<dbReference type="STRING" id="1280952.HJA_03961"/>
<proteinExistence type="predicted"/>
<dbReference type="PANTHER" id="PTHR36849">
    <property type="entry name" value="CYTOPLASMIC PROTEIN-RELATED"/>
    <property type="match status" value="1"/>
</dbReference>
<protein>
    <recommendedName>
        <fullName evidence="3">Uroporphyrin-III C-methyltransferase</fullName>
    </recommendedName>
</protein>
<keyword evidence="2" id="KW-1185">Reference proteome</keyword>
<sequence length="123" mass="14532">MTTTPSIHLARVYDNLDDVRGARLLVDRVWPRGVTKSELALDDWIREVAPSTALRKWFAHDVEKWEIFQRRYRAELDGRNEPVSRCLDWCRRGEVVLLFGARDRIHNQAVVLREYLCERLAAR</sequence>
<dbReference type="Pfam" id="PF22752">
    <property type="entry name" value="DUF488-N3i"/>
    <property type="match status" value="1"/>
</dbReference>
<evidence type="ECO:0008006" key="3">
    <source>
        <dbReference type="Google" id="ProtNLM"/>
    </source>
</evidence>
<dbReference type="Proteomes" id="UP000024816">
    <property type="component" value="Unassembled WGS sequence"/>
</dbReference>
<evidence type="ECO:0000313" key="1">
    <source>
        <dbReference type="EMBL" id="KCZ90353.1"/>
    </source>
</evidence>
<gene>
    <name evidence="1" type="ORF">HJA_03961</name>
</gene>
<organism evidence="1 2">
    <name type="scientific">Hyphomonas jannaschiana VP2</name>
    <dbReference type="NCBI Taxonomy" id="1280952"/>
    <lineage>
        <taxon>Bacteria</taxon>
        <taxon>Pseudomonadati</taxon>
        <taxon>Pseudomonadota</taxon>
        <taxon>Alphaproteobacteria</taxon>
        <taxon>Hyphomonadales</taxon>
        <taxon>Hyphomonadaceae</taxon>
        <taxon>Hyphomonas</taxon>
    </lineage>
</organism>
<dbReference type="PANTHER" id="PTHR36849:SF1">
    <property type="entry name" value="CYTOPLASMIC PROTEIN"/>
    <property type="match status" value="1"/>
</dbReference>
<dbReference type="RefSeq" id="WP_035578485.1">
    <property type="nucleotide sequence ID" value="NZ_ARYJ01000002.1"/>
</dbReference>
<reference evidence="1 2" key="1">
    <citation type="journal article" date="2014" name="Antonie Van Leeuwenhoek">
        <title>Hyphomonas beringensis sp. nov. and Hyphomonas chukchiensis sp. nov., isolated from surface seawater of the Bering Sea and Chukchi Sea.</title>
        <authorList>
            <person name="Li C."/>
            <person name="Lai Q."/>
            <person name="Li G."/>
            <person name="Dong C."/>
            <person name="Wang J."/>
            <person name="Liao Y."/>
            <person name="Shao Z."/>
        </authorList>
    </citation>
    <scope>NUCLEOTIDE SEQUENCE [LARGE SCALE GENOMIC DNA]</scope>
    <source>
        <strain evidence="1 2">VP2</strain>
    </source>
</reference>
<dbReference type="OrthoDB" id="9790745at2"/>
<name>A0A059FIN2_9PROT</name>
<dbReference type="AlphaFoldDB" id="A0A059FIN2"/>
<accession>A0A059FIN2</accession>
<dbReference type="eggNOG" id="COG3189">
    <property type="taxonomic scope" value="Bacteria"/>
</dbReference>